<organism evidence="1 2">
    <name type="scientific">Rhodococcus opacus</name>
    <name type="common">Nocardia opaca</name>
    <dbReference type="NCBI Taxonomy" id="37919"/>
    <lineage>
        <taxon>Bacteria</taxon>
        <taxon>Bacillati</taxon>
        <taxon>Actinomycetota</taxon>
        <taxon>Actinomycetes</taxon>
        <taxon>Mycobacteriales</taxon>
        <taxon>Nocardiaceae</taxon>
        <taxon>Rhodococcus</taxon>
    </lineage>
</organism>
<protein>
    <recommendedName>
        <fullName evidence="3">EthD domain-containing protein</fullName>
    </recommendedName>
</protein>
<name>A0A076F513_RHOOP</name>
<gene>
    <name evidence="1" type="ORF">EP51_42260</name>
</gene>
<dbReference type="SUPFAM" id="SSF54909">
    <property type="entry name" value="Dimeric alpha+beta barrel"/>
    <property type="match status" value="1"/>
</dbReference>
<dbReference type="Gene3D" id="3.30.70.100">
    <property type="match status" value="1"/>
</dbReference>
<accession>A0A076F513</accession>
<evidence type="ECO:0000313" key="1">
    <source>
        <dbReference type="EMBL" id="AII10804.1"/>
    </source>
</evidence>
<proteinExistence type="predicted"/>
<dbReference type="AlphaFoldDB" id="A0A076F513"/>
<evidence type="ECO:0000313" key="2">
    <source>
        <dbReference type="Proteomes" id="UP000028488"/>
    </source>
</evidence>
<dbReference type="EMBL" id="CP008949">
    <property type="protein sequence ID" value="AII10804.1"/>
    <property type="molecule type" value="Genomic_DNA"/>
</dbReference>
<reference evidence="1 2" key="1">
    <citation type="submission" date="2014-07" db="EMBL/GenBank/DDBJ databases">
        <title>Genome Sequence of Rhodococcus opacus Strain R7, a Biodegrader of Mono- and Polycyclic Aromatic Hydrocarbons.</title>
        <authorList>
            <person name="Di Gennaro P."/>
            <person name="Zampolli J."/>
            <person name="Presti I."/>
            <person name="Cappelletti M."/>
            <person name="D'Ursi P."/>
            <person name="Orro A."/>
            <person name="Mezzelani A."/>
            <person name="Milanesi L."/>
        </authorList>
    </citation>
    <scope>NUCLEOTIDE SEQUENCE [LARGE SCALE GENOMIC DNA]</scope>
    <source>
        <strain evidence="1 2">R7</strain>
        <plasmid evidence="1">pPDG2</plasmid>
    </source>
</reference>
<evidence type="ECO:0008006" key="3">
    <source>
        <dbReference type="Google" id="ProtNLM"/>
    </source>
</evidence>
<dbReference type="Proteomes" id="UP000028488">
    <property type="component" value="Plasmid pPDG2"/>
</dbReference>
<keyword evidence="1" id="KW-0614">Plasmid</keyword>
<geneLocation type="plasmid" evidence="1 2">
    <name>pPDG2</name>
</geneLocation>
<dbReference type="InterPro" id="IPR011008">
    <property type="entry name" value="Dimeric_a/b-barrel"/>
</dbReference>
<dbReference type="RefSeq" id="WP_128643074.1">
    <property type="nucleotide sequence ID" value="NZ_CP008949.1"/>
</dbReference>
<sequence length="118" mass="13004">MTQAILVAYAQPVSDEREPEFNHWYDEVHIPQVVERIPGIVGGSRYKFADIQLVPTAPAPDRSYLAVYQLDTDDLAATVERLGAALSDGTLDKTDTVSMTVAAPVLHFYSALNDRVAR</sequence>